<organism evidence="8 9">
    <name type="scientific">Olea europaea subsp. europaea</name>
    <dbReference type="NCBI Taxonomy" id="158383"/>
    <lineage>
        <taxon>Eukaryota</taxon>
        <taxon>Viridiplantae</taxon>
        <taxon>Streptophyta</taxon>
        <taxon>Embryophyta</taxon>
        <taxon>Tracheophyta</taxon>
        <taxon>Spermatophyta</taxon>
        <taxon>Magnoliopsida</taxon>
        <taxon>eudicotyledons</taxon>
        <taxon>Gunneridae</taxon>
        <taxon>Pentapetalae</taxon>
        <taxon>asterids</taxon>
        <taxon>lamiids</taxon>
        <taxon>Lamiales</taxon>
        <taxon>Oleaceae</taxon>
        <taxon>Oleeae</taxon>
        <taxon>Olea</taxon>
    </lineage>
</organism>
<accession>A0A8S0Q7L6</accession>
<feature type="domain" description="Exostosin GT47" evidence="7">
    <location>
        <begin position="101"/>
        <end position="386"/>
    </location>
</feature>
<feature type="transmembrane region" description="Helical" evidence="6">
    <location>
        <begin position="478"/>
        <end position="500"/>
    </location>
</feature>
<reference evidence="8 9" key="1">
    <citation type="submission" date="2019-12" db="EMBL/GenBank/DDBJ databases">
        <authorList>
            <person name="Alioto T."/>
            <person name="Alioto T."/>
            <person name="Gomez Garrido J."/>
        </authorList>
    </citation>
    <scope>NUCLEOTIDE SEQUENCE [LARGE SCALE GENOMIC DNA]</scope>
</reference>
<dbReference type="Proteomes" id="UP000594638">
    <property type="component" value="Unassembled WGS sequence"/>
</dbReference>
<evidence type="ECO:0000313" key="8">
    <source>
        <dbReference type="EMBL" id="CAA2963455.1"/>
    </source>
</evidence>
<evidence type="ECO:0000313" key="9">
    <source>
        <dbReference type="Proteomes" id="UP000594638"/>
    </source>
</evidence>
<keyword evidence="6" id="KW-0812">Transmembrane</keyword>
<comment type="caution">
    <text evidence="8">The sequence shown here is derived from an EMBL/GenBank/DDBJ whole genome shotgun (WGS) entry which is preliminary data.</text>
</comment>
<gene>
    <name evidence="8" type="ORF">OLEA9_A113966</name>
</gene>
<evidence type="ECO:0000256" key="6">
    <source>
        <dbReference type="SAM" id="Phobius"/>
    </source>
</evidence>
<comment type="subcellular location">
    <subcellularLocation>
        <location evidence="1">Golgi apparatus membrane</location>
        <topology evidence="1">Single-pass type II membrane protein</topology>
    </subcellularLocation>
</comment>
<keyword evidence="3" id="KW-0328">Glycosyltransferase</keyword>
<comment type="similarity">
    <text evidence="2">Belongs to the glycosyltransferase 47 family.</text>
</comment>
<dbReference type="PANTHER" id="PTHR11062:SF235">
    <property type="entry name" value="GLYCOSYLTRANSFERASE-LIKE PROTEIN"/>
    <property type="match status" value="1"/>
</dbReference>
<protein>
    <submittedName>
        <fullName evidence="8">Probable glycosyltransferase At3g07620</fullName>
    </submittedName>
</protein>
<evidence type="ECO:0000256" key="3">
    <source>
        <dbReference type="ARBA" id="ARBA00022676"/>
    </source>
</evidence>
<dbReference type="InterPro" id="IPR040911">
    <property type="entry name" value="Exostosin_GT47"/>
</dbReference>
<feature type="transmembrane region" description="Helical" evidence="6">
    <location>
        <begin position="25"/>
        <end position="42"/>
    </location>
</feature>
<dbReference type="Pfam" id="PF03016">
    <property type="entry name" value="Exostosin_GT47"/>
    <property type="match status" value="1"/>
</dbReference>
<evidence type="ECO:0000256" key="5">
    <source>
        <dbReference type="ARBA" id="ARBA00023034"/>
    </source>
</evidence>
<keyword evidence="4" id="KW-0735">Signal-anchor</keyword>
<sequence length="517" mass="58917">MVICAWFGILKMSRARSHSRLRVNLLLFLVLVVLGIFTFLILSRTLGLKLPESAEMNRMNLFQFQPQGNPNPNSNYSSVEIGAGPYHNWELFAADYRDMLQNLKIFVYSDVSMSNESSPFARIFLPHPDPFNPNIGNYFSEHMFKHALLRSSLVTQHPEEANFFFMPFSINNMRNHPLLHSETSISNFVKQYTSRISLEFQFWNSSGGADHFYICCHSVGRDAASKHLGLRNNAIQITCSSSYFQRLYTAHKDIALPQVWPRQYEQVVNPPEARDKLVFFAGRVQNSQIRKELLTLWENDTSFSLFSGHPPFPYKEGFRRSRYCLHVKGYEVNTARVSDAIHYGCVPVLISNYYDLPFANILDWSKFSIVISQGDIALLKSILSSMPKQMYLNLYQNLCIVRKHFTWYTTPRNYDSFYMTAYQLWLKREGRVVFHAFGRDIHVPHPLNYLLVTVAMLGGAAAAGAYALGMIYDAFSSLAFTALAVIASAAGAIVVGFPILEPNETTVHTPRIDSVGI</sequence>
<dbReference type="OrthoDB" id="1924787at2759"/>
<evidence type="ECO:0000256" key="1">
    <source>
        <dbReference type="ARBA" id="ARBA00004323"/>
    </source>
</evidence>
<evidence type="ECO:0000259" key="7">
    <source>
        <dbReference type="Pfam" id="PF03016"/>
    </source>
</evidence>
<dbReference type="InterPro" id="IPR004263">
    <property type="entry name" value="Exostosin"/>
</dbReference>
<evidence type="ECO:0000256" key="4">
    <source>
        <dbReference type="ARBA" id="ARBA00022968"/>
    </source>
</evidence>
<keyword evidence="6" id="KW-0472">Membrane</keyword>
<keyword evidence="9" id="KW-1185">Reference proteome</keyword>
<dbReference type="GO" id="GO:0000139">
    <property type="term" value="C:Golgi membrane"/>
    <property type="evidence" value="ECO:0007669"/>
    <property type="project" value="UniProtKB-SubCell"/>
</dbReference>
<dbReference type="GO" id="GO:0016757">
    <property type="term" value="F:glycosyltransferase activity"/>
    <property type="evidence" value="ECO:0007669"/>
    <property type="project" value="UniProtKB-KW"/>
</dbReference>
<dbReference type="Gramene" id="OE9A113966T2">
    <property type="protein sequence ID" value="OE9A113966C2"/>
    <property type="gene ID" value="OE9A113966"/>
</dbReference>
<keyword evidence="5" id="KW-0333">Golgi apparatus</keyword>
<keyword evidence="6" id="KW-1133">Transmembrane helix</keyword>
<dbReference type="EMBL" id="CACTIH010001810">
    <property type="protein sequence ID" value="CAA2963455.1"/>
    <property type="molecule type" value="Genomic_DNA"/>
</dbReference>
<name>A0A8S0Q7L6_OLEEU</name>
<evidence type="ECO:0000256" key="2">
    <source>
        <dbReference type="ARBA" id="ARBA00010271"/>
    </source>
</evidence>
<feature type="transmembrane region" description="Helical" evidence="6">
    <location>
        <begin position="449"/>
        <end position="472"/>
    </location>
</feature>
<dbReference type="AlphaFoldDB" id="A0A8S0Q7L6"/>
<dbReference type="PANTHER" id="PTHR11062">
    <property type="entry name" value="EXOSTOSIN HEPARAN SULFATE GLYCOSYLTRANSFERASE -RELATED"/>
    <property type="match status" value="1"/>
</dbReference>
<keyword evidence="3" id="KW-0808">Transferase</keyword>
<proteinExistence type="inferred from homology"/>